<protein>
    <submittedName>
        <fullName evidence="1">Uncharacterized protein</fullName>
    </submittedName>
</protein>
<comment type="caution">
    <text evidence="1">The sequence shown here is derived from an EMBL/GenBank/DDBJ whole genome shotgun (WGS) entry which is preliminary data.</text>
</comment>
<evidence type="ECO:0000313" key="2">
    <source>
        <dbReference type="Proteomes" id="UP001301769"/>
    </source>
</evidence>
<accession>A0AAN6XZR7</accession>
<dbReference type="Proteomes" id="UP001301769">
    <property type="component" value="Unassembled WGS sequence"/>
</dbReference>
<dbReference type="EMBL" id="MU858196">
    <property type="protein sequence ID" value="KAK4209729.1"/>
    <property type="molecule type" value="Genomic_DNA"/>
</dbReference>
<evidence type="ECO:0000313" key="1">
    <source>
        <dbReference type="EMBL" id="KAK4209729.1"/>
    </source>
</evidence>
<name>A0AAN6XZR7_9PEZI</name>
<sequence length="265" mass="29363">MDSNNPDVDMNEAEYEAWRNSQWQLAGVLSNPQLDDQGTFTVEEKVNDGNITYKLALNDFLGFDGSTRTVIRGTGFCDSKCTKDIRQDETDPYTIKFETRSNADADDWTTGTCNLRPHLKLNHGILFGGDDVAPTVVVSKTPTCAAAAGGEEETTTTYELSAEQAKAYVGFEQEEKQEKQERDAKYKSNAEHPVVFQPPNAPGTVTVNGLFGDGAKLGKLINLFINGDPHPGKKKYRKDAKGHEYFGCEKHEHDLDKGTWKDVCT</sequence>
<dbReference type="AlphaFoldDB" id="A0AAN6XZR7"/>
<reference evidence="1" key="2">
    <citation type="submission" date="2023-05" db="EMBL/GenBank/DDBJ databases">
        <authorList>
            <consortium name="Lawrence Berkeley National Laboratory"/>
            <person name="Steindorff A."/>
            <person name="Hensen N."/>
            <person name="Bonometti L."/>
            <person name="Westerberg I."/>
            <person name="Brannstrom I.O."/>
            <person name="Guillou S."/>
            <person name="Cros-Aarteil S."/>
            <person name="Calhoun S."/>
            <person name="Haridas S."/>
            <person name="Kuo A."/>
            <person name="Mondo S."/>
            <person name="Pangilinan J."/>
            <person name="Riley R."/>
            <person name="Labutti K."/>
            <person name="Andreopoulos B."/>
            <person name="Lipzen A."/>
            <person name="Chen C."/>
            <person name="Yanf M."/>
            <person name="Daum C."/>
            <person name="Ng V."/>
            <person name="Clum A."/>
            <person name="Ohm R."/>
            <person name="Martin F."/>
            <person name="Silar P."/>
            <person name="Natvig D."/>
            <person name="Lalanne C."/>
            <person name="Gautier V."/>
            <person name="Ament-Velasquez S.L."/>
            <person name="Kruys A."/>
            <person name="Hutchinson M.I."/>
            <person name="Powell A.J."/>
            <person name="Barry K."/>
            <person name="Miller A.N."/>
            <person name="Grigoriev I.V."/>
            <person name="Debuchy R."/>
            <person name="Gladieux P."/>
            <person name="Thoren M.H."/>
            <person name="Johannesson H."/>
        </authorList>
    </citation>
    <scope>NUCLEOTIDE SEQUENCE</scope>
    <source>
        <strain evidence="1">PSN293</strain>
    </source>
</reference>
<organism evidence="1 2">
    <name type="scientific">Rhypophila decipiens</name>
    <dbReference type="NCBI Taxonomy" id="261697"/>
    <lineage>
        <taxon>Eukaryota</taxon>
        <taxon>Fungi</taxon>
        <taxon>Dikarya</taxon>
        <taxon>Ascomycota</taxon>
        <taxon>Pezizomycotina</taxon>
        <taxon>Sordariomycetes</taxon>
        <taxon>Sordariomycetidae</taxon>
        <taxon>Sordariales</taxon>
        <taxon>Naviculisporaceae</taxon>
        <taxon>Rhypophila</taxon>
    </lineage>
</organism>
<gene>
    <name evidence="1" type="ORF">QBC37DRAFT_429941</name>
</gene>
<reference evidence="1" key="1">
    <citation type="journal article" date="2023" name="Mol. Phylogenet. Evol.">
        <title>Genome-scale phylogeny and comparative genomics of the fungal order Sordariales.</title>
        <authorList>
            <person name="Hensen N."/>
            <person name="Bonometti L."/>
            <person name="Westerberg I."/>
            <person name="Brannstrom I.O."/>
            <person name="Guillou S."/>
            <person name="Cros-Aarteil S."/>
            <person name="Calhoun S."/>
            <person name="Haridas S."/>
            <person name="Kuo A."/>
            <person name="Mondo S."/>
            <person name="Pangilinan J."/>
            <person name="Riley R."/>
            <person name="LaButti K."/>
            <person name="Andreopoulos B."/>
            <person name="Lipzen A."/>
            <person name="Chen C."/>
            <person name="Yan M."/>
            <person name="Daum C."/>
            <person name="Ng V."/>
            <person name="Clum A."/>
            <person name="Steindorff A."/>
            <person name="Ohm R.A."/>
            <person name="Martin F."/>
            <person name="Silar P."/>
            <person name="Natvig D.O."/>
            <person name="Lalanne C."/>
            <person name="Gautier V."/>
            <person name="Ament-Velasquez S.L."/>
            <person name="Kruys A."/>
            <person name="Hutchinson M.I."/>
            <person name="Powell A.J."/>
            <person name="Barry K."/>
            <person name="Miller A.N."/>
            <person name="Grigoriev I.V."/>
            <person name="Debuchy R."/>
            <person name="Gladieux P."/>
            <person name="Hiltunen Thoren M."/>
            <person name="Johannesson H."/>
        </authorList>
    </citation>
    <scope>NUCLEOTIDE SEQUENCE</scope>
    <source>
        <strain evidence="1">PSN293</strain>
    </source>
</reference>
<keyword evidence="2" id="KW-1185">Reference proteome</keyword>
<proteinExistence type="predicted"/>